<keyword evidence="2" id="KW-0732">Signal</keyword>
<dbReference type="EMBL" id="JACHEK010000004">
    <property type="protein sequence ID" value="MBB6144209.1"/>
    <property type="molecule type" value="Genomic_DNA"/>
</dbReference>
<organism evidence="4 5">
    <name type="scientific">Silvibacterium bohemicum</name>
    <dbReference type="NCBI Taxonomy" id="1577686"/>
    <lineage>
        <taxon>Bacteria</taxon>
        <taxon>Pseudomonadati</taxon>
        <taxon>Acidobacteriota</taxon>
        <taxon>Terriglobia</taxon>
        <taxon>Terriglobales</taxon>
        <taxon>Acidobacteriaceae</taxon>
        <taxon>Silvibacterium</taxon>
    </lineage>
</organism>
<comment type="caution">
    <text evidence="4">The sequence shown here is derived from an EMBL/GenBank/DDBJ whole genome shotgun (WGS) entry which is preliminary data.</text>
</comment>
<proteinExistence type="predicted"/>
<protein>
    <recommendedName>
        <fullName evidence="3">DUF2059 domain-containing protein</fullName>
    </recommendedName>
</protein>
<dbReference type="Pfam" id="PF09832">
    <property type="entry name" value="DUF2059"/>
    <property type="match status" value="1"/>
</dbReference>
<feature type="region of interest" description="Disordered" evidence="1">
    <location>
        <begin position="24"/>
        <end position="48"/>
    </location>
</feature>
<feature type="domain" description="DUF2059" evidence="3">
    <location>
        <begin position="101"/>
        <end position="159"/>
    </location>
</feature>
<dbReference type="AlphaFoldDB" id="A0A841JWW3"/>
<dbReference type="RefSeq" id="WP_050059131.1">
    <property type="nucleotide sequence ID" value="NZ_JACHEK010000004.1"/>
</dbReference>
<evidence type="ECO:0000313" key="4">
    <source>
        <dbReference type="EMBL" id="MBB6144209.1"/>
    </source>
</evidence>
<name>A0A841JWW3_9BACT</name>
<evidence type="ECO:0000256" key="2">
    <source>
        <dbReference type="SAM" id="SignalP"/>
    </source>
</evidence>
<feature type="compositionally biased region" description="Low complexity" evidence="1">
    <location>
        <begin position="24"/>
        <end position="47"/>
    </location>
</feature>
<gene>
    <name evidence="4" type="ORF">HNQ77_002161</name>
</gene>
<feature type="compositionally biased region" description="Low complexity" evidence="1">
    <location>
        <begin position="186"/>
        <end position="219"/>
    </location>
</feature>
<reference evidence="4 5" key="1">
    <citation type="submission" date="2020-08" db="EMBL/GenBank/DDBJ databases">
        <title>Genomic Encyclopedia of Type Strains, Phase IV (KMG-IV): sequencing the most valuable type-strain genomes for metagenomic binning, comparative biology and taxonomic classification.</title>
        <authorList>
            <person name="Goeker M."/>
        </authorList>
    </citation>
    <scope>NUCLEOTIDE SEQUENCE [LARGE SCALE GENOMIC DNA]</scope>
    <source>
        <strain evidence="4 5">DSM 103733</strain>
    </source>
</reference>
<evidence type="ECO:0000256" key="1">
    <source>
        <dbReference type="SAM" id="MobiDB-lite"/>
    </source>
</evidence>
<feature type="chain" id="PRO_5032302550" description="DUF2059 domain-containing protein" evidence="2">
    <location>
        <begin position="20"/>
        <end position="219"/>
    </location>
</feature>
<accession>A0A841JWW3</accession>
<evidence type="ECO:0000259" key="3">
    <source>
        <dbReference type="Pfam" id="PF09832"/>
    </source>
</evidence>
<feature type="region of interest" description="Disordered" evidence="1">
    <location>
        <begin position="166"/>
        <end position="219"/>
    </location>
</feature>
<keyword evidence="5" id="KW-1185">Reference proteome</keyword>
<feature type="signal peptide" evidence="2">
    <location>
        <begin position="1"/>
        <end position="19"/>
    </location>
</feature>
<dbReference type="Proteomes" id="UP000538666">
    <property type="component" value="Unassembled WGS sequence"/>
</dbReference>
<sequence>MRTAILSLSCTLLAGSAFAQSAAPAKPSTPAATAAPAAKAPVSTAPAHPLTDAQAQKMLEVTGADKMKEQMVHGMTNYFHSSLPFAPKDVTDDLQQSLEKDDLNASIIAIYKQHISTEDADSIIAFYKTPAGKNMMETLPEVLQQSQQAGMTMARKTAQDVVSRHRPEIEAAAKQYQQEHAPKPAPSLNAPGASAAPGSSSAPAAKPASPATTTPAPQQ</sequence>
<evidence type="ECO:0000313" key="5">
    <source>
        <dbReference type="Proteomes" id="UP000538666"/>
    </source>
</evidence>
<dbReference type="InterPro" id="IPR018637">
    <property type="entry name" value="DUF2059"/>
</dbReference>